<dbReference type="InterPro" id="IPR043131">
    <property type="entry name" value="BCAT-like_N"/>
</dbReference>
<dbReference type="Gene3D" id="3.30.470.10">
    <property type="match status" value="1"/>
</dbReference>
<evidence type="ECO:0000256" key="2">
    <source>
        <dbReference type="ARBA" id="ARBA00009320"/>
    </source>
</evidence>
<comment type="cofactor">
    <cofactor evidence="1">
        <name>pyridoxal 5'-phosphate</name>
        <dbReference type="ChEBI" id="CHEBI:597326"/>
    </cofactor>
</comment>
<dbReference type="GO" id="GO:0005524">
    <property type="term" value="F:ATP binding"/>
    <property type="evidence" value="ECO:0007669"/>
    <property type="project" value="InterPro"/>
</dbReference>
<keyword evidence="3" id="KW-0663">Pyridoxal phosphate</keyword>
<accession>A0A9Q0R411</accession>
<dbReference type="InterPro" id="IPR005786">
    <property type="entry name" value="B_amino_transII"/>
</dbReference>
<feature type="domain" description="Protein kinase" evidence="4">
    <location>
        <begin position="76"/>
        <end position="376"/>
    </location>
</feature>
<dbReference type="EMBL" id="JAMYWD010000001">
    <property type="protein sequence ID" value="KAJ4982229.1"/>
    <property type="molecule type" value="Genomic_DNA"/>
</dbReference>
<dbReference type="Pfam" id="PF00069">
    <property type="entry name" value="Pkinase"/>
    <property type="match status" value="1"/>
</dbReference>
<dbReference type="AlphaFoldDB" id="A0A9Q0R411"/>
<dbReference type="InterPro" id="IPR011009">
    <property type="entry name" value="Kinase-like_dom_sf"/>
</dbReference>
<proteinExistence type="inferred from homology"/>
<dbReference type="GO" id="GO:0009081">
    <property type="term" value="P:branched-chain amino acid metabolic process"/>
    <property type="evidence" value="ECO:0007669"/>
    <property type="project" value="InterPro"/>
</dbReference>
<organism evidence="5 6">
    <name type="scientific">Protea cynaroides</name>
    <dbReference type="NCBI Taxonomy" id="273540"/>
    <lineage>
        <taxon>Eukaryota</taxon>
        <taxon>Viridiplantae</taxon>
        <taxon>Streptophyta</taxon>
        <taxon>Embryophyta</taxon>
        <taxon>Tracheophyta</taxon>
        <taxon>Spermatophyta</taxon>
        <taxon>Magnoliopsida</taxon>
        <taxon>Proteales</taxon>
        <taxon>Proteaceae</taxon>
        <taxon>Protea</taxon>
    </lineage>
</organism>
<dbReference type="Proteomes" id="UP001141806">
    <property type="component" value="Unassembled WGS sequence"/>
</dbReference>
<dbReference type="GO" id="GO:0004084">
    <property type="term" value="F:branched-chain-amino-acid transaminase activity"/>
    <property type="evidence" value="ECO:0007669"/>
    <property type="project" value="InterPro"/>
</dbReference>
<dbReference type="GO" id="GO:0004672">
    <property type="term" value="F:protein kinase activity"/>
    <property type="evidence" value="ECO:0007669"/>
    <property type="project" value="InterPro"/>
</dbReference>
<evidence type="ECO:0000256" key="1">
    <source>
        <dbReference type="ARBA" id="ARBA00001933"/>
    </source>
</evidence>
<dbReference type="PANTHER" id="PTHR42825">
    <property type="entry name" value="AMINO ACID AMINOTRANSFERASE"/>
    <property type="match status" value="1"/>
</dbReference>
<dbReference type="InterPro" id="IPR000719">
    <property type="entry name" value="Prot_kinase_dom"/>
</dbReference>
<evidence type="ECO:0000313" key="5">
    <source>
        <dbReference type="EMBL" id="KAJ4982229.1"/>
    </source>
</evidence>
<dbReference type="PROSITE" id="PS50011">
    <property type="entry name" value="PROTEIN_KINASE_DOM"/>
    <property type="match status" value="1"/>
</dbReference>
<dbReference type="PANTHER" id="PTHR42825:SF29">
    <property type="entry name" value="BRANCHED-CHAIN-AMINO-ACID AMINOTRANSFERASE"/>
    <property type="match status" value="1"/>
</dbReference>
<comment type="similarity">
    <text evidence="2">Belongs to the class-IV pyridoxal-phosphate-dependent aminotransferase family.</text>
</comment>
<dbReference type="SUPFAM" id="SSF56112">
    <property type="entry name" value="Protein kinase-like (PK-like)"/>
    <property type="match status" value="1"/>
</dbReference>
<sequence length="376" mass="42143">MTIVSGSVFGVPPSFSLHSPVESMATAAEAVLAISHVECTIPKDDGNLASFVFRLKFHGYSPAVVIGKSIDLGGLLGRDTTIGRGVFFPTQDPAPLVTPRFPIEKLTLTEIQRCRPRYKPRQLFLLVYANDSVAVNPNDGGGFDSIVSIGDKPNSFVRERNSHVAKEYQSLKSAFVFKIWLLFFQVPYSQSAFSLQSMCEPITYRGDDEIIDLKWDDLVCGLAPTDYMYMMKCSNNEEFSHGELNRFGNIEMSPGSGVLNFRKAREEKAAENEWQHEFCLPTVELTPYKGPCRNGPDHLKDGDFGLSKLIKVQNSHVVYKMTGETSSYCYMVPEVFKCHKYDKKIDVFSFAMILHEMLEGEPPLSNYEPYDAKTCG</sequence>
<keyword evidence="6" id="KW-1185">Reference proteome</keyword>
<name>A0A9Q0R411_9MAGN</name>
<protein>
    <recommendedName>
        <fullName evidence="4">Protein kinase domain-containing protein</fullName>
    </recommendedName>
</protein>
<gene>
    <name evidence="5" type="ORF">NE237_033066</name>
</gene>
<evidence type="ECO:0000259" key="4">
    <source>
        <dbReference type="PROSITE" id="PS50011"/>
    </source>
</evidence>
<reference evidence="5" key="1">
    <citation type="journal article" date="2023" name="Plant J.">
        <title>The genome of the king protea, Protea cynaroides.</title>
        <authorList>
            <person name="Chang J."/>
            <person name="Duong T.A."/>
            <person name="Schoeman C."/>
            <person name="Ma X."/>
            <person name="Roodt D."/>
            <person name="Barker N."/>
            <person name="Li Z."/>
            <person name="Van de Peer Y."/>
            <person name="Mizrachi E."/>
        </authorList>
    </citation>
    <scope>NUCLEOTIDE SEQUENCE</scope>
    <source>
        <tissue evidence="5">Young leaves</tissue>
    </source>
</reference>
<dbReference type="Gene3D" id="1.10.510.10">
    <property type="entry name" value="Transferase(Phosphotransferase) domain 1"/>
    <property type="match status" value="1"/>
</dbReference>
<evidence type="ECO:0000256" key="3">
    <source>
        <dbReference type="ARBA" id="ARBA00022898"/>
    </source>
</evidence>
<comment type="caution">
    <text evidence="5">The sequence shown here is derived from an EMBL/GenBank/DDBJ whole genome shotgun (WGS) entry which is preliminary data.</text>
</comment>
<evidence type="ECO:0000313" key="6">
    <source>
        <dbReference type="Proteomes" id="UP001141806"/>
    </source>
</evidence>